<dbReference type="InterPro" id="IPR004853">
    <property type="entry name" value="Sugar_P_trans_dom"/>
</dbReference>
<comment type="caution">
    <text evidence="8">The sequence shown here is derived from an EMBL/GenBank/DDBJ whole genome shotgun (WGS) entry which is preliminary data.</text>
</comment>
<keyword evidence="4 6" id="KW-0472">Membrane</keyword>
<reference evidence="9" key="1">
    <citation type="journal article" date="2019" name="Gigascience">
        <title>De novo genome assembly of the endangered Acer yangbiense, a plant species with extremely small populations endemic to Yunnan Province, China.</title>
        <authorList>
            <person name="Yang J."/>
            <person name="Wariss H.M."/>
            <person name="Tao L."/>
            <person name="Zhang R."/>
            <person name="Yun Q."/>
            <person name="Hollingsworth P."/>
            <person name="Dao Z."/>
            <person name="Luo G."/>
            <person name="Guo H."/>
            <person name="Ma Y."/>
            <person name="Sun W."/>
        </authorList>
    </citation>
    <scope>NUCLEOTIDE SEQUENCE [LARGE SCALE GENOMIC DNA]</scope>
    <source>
        <strain evidence="9">cv. Malutang</strain>
    </source>
</reference>
<feature type="transmembrane region" description="Helical" evidence="6">
    <location>
        <begin position="120"/>
        <end position="138"/>
    </location>
</feature>
<name>A0A5C7HYE8_9ROSI</name>
<dbReference type="InterPro" id="IPR050186">
    <property type="entry name" value="TPT_transporter"/>
</dbReference>
<feature type="transmembrane region" description="Helical" evidence="6">
    <location>
        <begin position="72"/>
        <end position="91"/>
    </location>
</feature>
<dbReference type="AlphaFoldDB" id="A0A5C7HYE8"/>
<keyword evidence="9" id="KW-1185">Reference proteome</keyword>
<accession>A0A5C7HYE8</accession>
<dbReference type="OrthoDB" id="417037at2759"/>
<evidence type="ECO:0000256" key="3">
    <source>
        <dbReference type="ARBA" id="ARBA00022989"/>
    </source>
</evidence>
<protein>
    <recommendedName>
        <fullName evidence="7">Sugar phosphate transporter domain-containing protein</fullName>
    </recommendedName>
</protein>
<proteinExistence type="predicted"/>
<organism evidence="8 9">
    <name type="scientific">Acer yangbiense</name>
    <dbReference type="NCBI Taxonomy" id="1000413"/>
    <lineage>
        <taxon>Eukaryota</taxon>
        <taxon>Viridiplantae</taxon>
        <taxon>Streptophyta</taxon>
        <taxon>Embryophyta</taxon>
        <taxon>Tracheophyta</taxon>
        <taxon>Spermatophyta</taxon>
        <taxon>Magnoliopsida</taxon>
        <taxon>eudicotyledons</taxon>
        <taxon>Gunneridae</taxon>
        <taxon>Pentapetalae</taxon>
        <taxon>rosids</taxon>
        <taxon>malvids</taxon>
        <taxon>Sapindales</taxon>
        <taxon>Sapindaceae</taxon>
        <taxon>Hippocastanoideae</taxon>
        <taxon>Acereae</taxon>
        <taxon>Acer</taxon>
    </lineage>
</organism>
<dbReference type="PANTHER" id="PTHR11132">
    <property type="entry name" value="SOLUTE CARRIER FAMILY 35"/>
    <property type="match status" value="1"/>
</dbReference>
<evidence type="ECO:0000313" key="9">
    <source>
        <dbReference type="Proteomes" id="UP000323000"/>
    </source>
</evidence>
<feature type="transmembrane region" description="Helical" evidence="6">
    <location>
        <begin position="172"/>
        <end position="192"/>
    </location>
</feature>
<evidence type="ECO:0000256" key="5">
    <source>
        <dbReference type="SAM" id="MobiDB-lite"/>
    </source>
</evidence>
<gene>
    <name evidence="8" type="ORF">EZV62_013536</name>
</gene>
<feature type="transmembrane region" description="Helical" evidence="6">
    <location>
        <begin position="325"/>
        <end position="344"/>
    </location>
</feature>
<feature type="compositionally biased region" description="Low complexity" evidence="5">
    <location>
        <begin position="1"/>
        <end position="17"/>
    </location>
</feature>
<dbReference type="GO" id="GO:0016020">
    <property type="term" value="C:membrane"/>
    <property type="evidence" value="ECO:0007669"/>
    <property type="project" value="UniProtKB-SubCell"/>
</dbReference>
<sequence>MASDSSKTPILPLSSSSSKDEEKERLLKGDERLFKGSAMTKRGANAAISYMTCAVLLILFNKAALSSYHFPSANVITLFQMISSCSFLYVLRRWKVITFTIGESLTTSDSNSSFVSLKTMIHTLPVAVTYLLYMLATVESVRGVNVPMYTTLRRTTVAFTMIVEYVLTGQKYTPPVVGSVGLIVLGAFIAGARDLSFDFYGYGVVFLANIATAVYLATIARIGKSSGLNSFGLMWCNGILCGPFLLFWTFLRGDLGMTINFPSLFSPGFMVVLLFSCILAFFLNYSIFLNTTLNSALTQTICGNLKDLFTIGLGWMLFGGLPFDFLNVVGQFLGFLGSGLYAYYKLVGK</sequence>
<feature type="domain" description="Sugar phosphate transporter" evidence="7">
    <location>
        <begin position="52"/>
        <end position="341"/>
    </location>
</feature>
<dbReference type="EMBL" id="VAHF01000005">
    <property type="protein sequence ID" value="TXG62173.1"/>
    <property type="molecule type" value="Genomic_DNA"/>
</dbReference>
<evidence type="ECO:0000256" key="2">
    <source>
        <dbReference type="ARBA" id="ARBA00022692"/>
    </source>
</evidence>
<evidence type="ECO:0000256" key="4">
    <source>
        <dbReference type="ARBA" id="ARBA00023136"/>
    </source>
</evidence>
<dbReference type="Pfam" id="PF03151">
    <property type="entry name" value="TPT"/>
    <property type="match status" value="1"/>
</dbReference>
<feature type="transmembrane region" description="Helical" evidence="6">
    <location>
        <begin position="43"/>
        <end position="60"/>
    </location>
</feature>
<feature type="transmembrane region" description="Helical" evidence="6">
    <location>
        <begin position="263"/>
        <end position="287"/>
    </location>
</feature>
<evidence type="ECO:0000256" key="6">
    <source>
        <dbReference type="SAM" id="Phobius"/>
    </source>
</evidence>
<keyword evidence="3 6" id="KW-1133">Transmembrane helix</keyword>
<evidence type="ECO:0000259" key="7">
    <source>
        <dbReference type="Pfam" id="PF03151"/>
    </source>
</evidence>
<feature type="transmembrane region" description="Helical" evidence="6">
    <location>
        <begin position="232"/>
        <end position="251"/>
    </location>
</feature>
<dbReference type="Proteomes" id="UP000323000">
    <property type="component" value="Chromosome 5"/>
</dbReference>
<comment type="subcellular location">
    <subcellularLocation>
        <location evidence="1">Membrane</location>
        <topology evidence="1">Multi-pass membrane protein</topology>
    </subcellularLocation>
</comment>
<keyword evidence="2 6" id="KW-0812">Transmembrane</keyword>
<feature type="region of interest" description="Disordered" evidence="5">
    <location>
        <begin position="1"/>
        <end position="23"/>
    </location>
</feature>
<feature type="transmembrane region" description="Helical" evidence="6">
    <location>
        <begin position="199"/>
        <end position="220"/>
    </location>
</feature>
<evidence type="ECO:0000313" key="8">
    <source>
        <dbReference type="EMBL" id="TXG62173.1"/>
    </source>
</evidence>
<evidence type="ECO:0000256" key="1">
    <source>
        <dbReference type="ARBA" id="ARBA00004141"/>
    </source>
</evidence>